<evidence type="ECO:0000313" key="2">
    <source>
        <dbReference type="EMBL" id="AKG75219.1"/>
    </source>
</evidence>
<dbReference type="AlphaFoldDB" id="A0A0F7HPU1"/>
<protein>
    <submittedName>
        <fullName evidence="2">Cupin</fullName>
    </submittedName>
</protein>
<evidence type="ECO:0000259" key="1">
    <source>
        <dbReference type="Pfam" id="PF06172"/>
    </source>
</evidence>
<keyword evidence="4" id="KW-1185">Reference proteome</keyword>
<name>A0A0F7HPU1_9STAP</name>
<dbReference type="PANTHER" id="PTHR33387">
    <property type="entry name" value="RMLC-LIKE JELLY ROLL FOLD PROTEIN"/>
    <property type="match status" value="1"/>
</dbReference>
<dbReference type="PANTHER" id="PTHR33387:SF3">
    <property type="entry name" value="DUF985 DOMAIN-CONTAINING PROTEIN"/>
    <property type="match status" value="1"/>
</dbReference>
<dbReference type="Proteomes" id="UP000183090">
    <property type="component" value="Unassembled WGS sequence"/>
</dbReference>
<dbReference type="InterPro" id="IPR009327">
    <property type="entry name" value="Cupin_DUF985"/>
</dbReference>
<evidence type="ECO:0000313" key="5">
    <source>
        <dbReference type="Proteomes" id="UP000183090"/>
    </source>
</evidence>
<dbReference type="InterPro" id="IPR011051">
    <property type="entry name" value="RmlC_Cupin_sf"/>
</dbReference>
<dbReference type="Gene3D" id="2.60.120.10">
    <property type="entry name" value="Jelly Rolls"/>
    <property type="match status" value="1"/>
</dbReference>
<dbReference type="Pfam" id="PF06172">
    <property type="entry name" value="Cupin_5"/>
    <property type="match status" value="1"/>
</dbReference>
<dbReference type="EMBL" id="FOTB01000003">
    <property type="protein sequence ID" value="SFK77446.1"/>
    <property type="molecule type" value="Genomic_DNA"/>
</dbReference>
<organism evidence="3 5">
    <name type="scientific">Salinicoccus halodurans</name>
    <dbReference type="NCBI Taxonomy" id="407035"/>
    <lineage>
        <taxon>Bacteria</taxon>
        <taxon>Bacillati</taxon>
        <taxon>Bacillota</taxon>
        <taxon>Bacilli</taxon>
        <taxon>Bacillales</taxon>
        <taxon>Staphylococcaceae</taxon>
        <taxon>Salinicoccus</taxon>
    </lineage>
</organism>
<dbReference type="CDD" id="cd06121">
    <property type="entry name" value="cupin_YML079wp"/>
    <property type="match status" value="1"/>
</dbReference>
<evidence type="ECO:0000313" key="4">
    <source>
        <dbReference type="Proteomes" id="UP000034029"/>
    </source>
</evidence>
<evidence type="ECO:0000313" key="3">
    <source>
        <dbReference type="EMBL" id="SFK77446.1"/>
    </source>
</evidence>
<reference evidence="4" key="2">
    <citation type="submission" date="2015-04" db="EMBL/GenBank/DDBJ databases">
        <title>Complete genome sequence of Salinicoccus halodurans strain H3B36, isolated from the Qaidam basin of China.</title>
        <authorList>
            <person name="Ma Y."/>
            <person name="Jiang K."/>
            <person name="Xue Y."/>
        </authorList>
    </citation>
    <scope>NUCLEOTIDE SEQUENCE [LARGE SCALE GENOMIC DNA]</scope>
    <source>
        <strain evidence="4">H3B36</strain>
    </source>
</reference>
<dbReference type="RefSeq" id="WP_046791387.1">
    <property type="nucleotide sequence ID" value="NZ_CP011366.1"/>
</dbReference>
<gene>
    <name evidence="2" type="ORF">AAT16_01490</name>
    <name evidence="3" type="ORF">SAMN05216235_1672</name>
</gene>
<sequence length="158" mass="18190">MKTAEEWIEQLDLTPHPEGGYYREVERSGKSFGQTDENRPQYTTIYFLLTSENPSRFHQLTSDEIWFFHDGSPLTVHTISPAGEYTPNKLGFDSKLQFKVPAGDIFGSSVENGYALVSCMVVPGFEFSDFKLFTQDELLNRYPEHRDIIKFLAYESLD</sequence>
<dbReference type="EMBL" id="CP011366">
    <property type="protein sequence ID" value="AKG75219.1"/>
    <property type="molecule type" value="Genomic_DNA"/>
</dbReference>
<feature type="domain" description="DUF985" evidence="1">
    <location>
        <begin position="5"/>
        <end position="132"/>
    </location>
</feature>
<dbReference type="SUPFAM" id="SSF51182">
    <property type="entry name" value="RmlC-like cupins"/>
    <property type="match status" value="1"/>
</dbReference>
<dbReference type="InterPro" id="IPR014710">
    <property type="entry name" value="RmlC-like_jellyroll"/>
</dbReference>
<accession>A0A0F7HPU1</accession>
<dbReference type="KEGG" id="shv:AAT16_01490"/>
<dbReference type="OrthoDB" id="9798288at2"/>
<reference evidence="2 4" key="1">
    <citation type="journal article" date="2015" name="Int. J. Syst. Evol. Microbiol.">
        <title>Complete genome sequence of Salinicoccus halodurans H3B36, isolated from the Qaidam Basin in China.</title>
        <authorList>
            <person name="Jiang K."/>
            <person name="Xue Y."/>
            <person name="Ma Y."/>
        </authorList>
    </citation>
    <scope>NUCLEOTIDE SEQUENCE [LARGE SCALE GENOMIC DNA]</scope>
    <source>
        <strain evidence="2 4">H3B36</strain>
    </source>
</reference>
<dbReference type="InterPro" id="IPR039935">
    <property type="entry name" value="YML079W-like"/>
</dbReference>
<proteinExistence type="predicted"/>
<reference evidence="3 5" key="3">
    <citation type="submission" date="2016-10" db="EMBL/GenBank/DDBJ databases">
        <authorList>
            <person name="Varghese N."/>
            <person name="Submissions S."/>
        </authorList>
    </citation>
    <scope>NUCLEOTIDE SEQUENCE [LARGE SCALE GENOMIC DNA]</scope>
    <source>
        <strain evidence="3 5">CGMCC 1.6501</strain>
    </source>
</reference>
<dbReference type="Proteomes" id="UP000034029">
    <property type="component" value="Chromosome"/>
</dbReference>